<dbReference type="EMBL" id="CP011266">
    <property type="protein sequence ID" value="ALT68955.1"/>
    <property type="molecule type" value="Genomic_DNA"/>
</dbReference>
<dbReference type="GeneID" id="26736131"/>
<dbReference type="PATRIC" id="fig|230361.4.peg.1210"/>
<keyword evidence="2" id="KW-0812">Transmembrane</keyword>
<protein>
    <submittedName>
        <fullName evidence="3">Uncharacterized protein</fullName>
    </submittedName>
</protein>
<dbReference type="AlphaFoldDB" id="A0A0U3CGM1"/>
<feature type="region of interest" description="Disordered" evidence="1">
    <location>
        <begin position="50"/>
        <end position="86"/>
    </location>
</feature>
<evidence type="ECO:0000313" key="4">
    <source>
        <dbReference type="Proteomes" id="UP000067738"/>
    </source>
</evidence>
<feature type="compositionally biased region" description="Polar residues" evidence="1">
    <location>
        <begin position="50"/>
        <end position="79"/>
    </location>
</feature>
<name>A0A0U3CGM1_9EURY</name>
<dbReference type="RefSeq" id="WP_058739230.1">
    <property type="nucleotide sequence ID" value="NZ_CP011266.1"/>
</dbReference>
<keyword evidence="2" id="KW-1133">Transmembrane helix</keyword>
<keyword evidence="4" id="KW-1185">Reference proteome</keyword>
<reference evidence="3 4" key="1">
    <citation type="submission" date="2015-04" db="EMBL/GenBank/DDBJ databases">
        <title>The complete genome sequence of the rumen methanogen Methanobrevibacter millerae SM9.</title>
        <authorList>
            <person name="Leahy S.C."/>
            <person name="Kelly W.J."/>
            <person name="Pacheco D.M."/>
            <person name="Li D."/>
            <person name="Altermann E."/>
            <person name="Attwood G.T."/>
        </authorList>
    </citation>
    <scope>NUCLEOTIDE SEQUENCE [LARGE SCALE GENOMIC DNA]</scope>
    <source>
        <strain evidence="3 4">SM9</strain>
    </source>
</reference>
<sequence>MDTKYILLIFTIVVLVCVVVGLTIGLQGAKNEKPVVNNTTNNTTVIVESVSNETVQESGSNNKASEKSSQSANKESQSGMPEEMQKIYVARERAAQDGVPMYEYTQSPELVEKYQSMV</sequence>
<feature type="transmembrane region" description="Helical" evidence="2">
    <location>
        <begin position="6"/>
        <end position="26"/>
    </location>
</feature>
<dbReference type="KEGG" id="mmil:sm9_1171"/>
<accession>A0A0U3CGM1</accession>
<evidence type="ECO:0000313" key="3">
    <source>
        <dbReference type="EMBL" id="ALT68955.1"/>
    </source>
</evidence>
<evidence type="ECO:0000256" key="1">
    <source>
        <dbReference type="SAM" id="MobiDB-lite"/>
    </source>
</evidence>
<proteinExistence type="predicted"/>
<evidence type="ECO:0000256" key="2">
    <source>
        <dbReference type="SAM" id="Phobius"/>
    </source>
</evidence>
<organism evidence="3 4">
    <name type="scientific">Methanobrevibacter millerae</name>
    <dbReference type="NCBI Taxonomy" id="230361"/>
    <lineage>
        <taxon>Archaea</taxon>
        <taxon>Methanobacteriati</taxon>
        <taxon>Methanobacteriota</taxon>
        <taxon>Methanomada group</taxon>
        <taxon>Methanobacteria</taxon>
        <taxon>Methanobacteriales</taxon>
        <taxon>Methanobacteriaceae</taxon>
        <taxon>Methanobrevibacter</taxon>
    </lineage>
</organism>
<keyword evidence="2" id="KW-0472">Membrane</keyword>
<gene>
    <name evidence="3" type="ORF">sm9_1171</name>
</gene>
<dbReference type="Proteomes" id="UP000067738">
    <property type="component" value="Chromosome"/>
</dbReference>